<keyword evidence="2 6" id="KW-0805">Transcription regulation</keyword>
<dbReference type="Pfam" id="PF04542">
    <property type="entry name" value="Sigma70_r2"/>
    <property type="match status" value="1"/>
</dbReference>
<dbReference type="InterPro" id="IPR013249">
    <property type="entry name" value="RNA_pol_sigma70_r4_t2"/>
</dbReference>
<evidence type="ECO:0000256" key="2">
    <source>
        <dbReference type="ARBA" id="ARBA00023015"/>
    </source>
</evidence>
<dbReference type="GO" id="GO:0016987">
    <property type="term" value="F:sigma factor activity"/>
    <property type="evidence" value="ECO:0007669"/>
    <property type="project" value="UniProtKB-KW"/>
</dbReference>
<dbReference type="InterPro" id="IPR014284">
    <property type="entry name" value="RNA_pol_sigma-70_dom"/>
</dbReference>
<accession>A0AAU8DPX3</accession>
<evidence type="ECO:0000313" key="9">
    <source>
        <dbReference type="EMBL" id="XCG64354.1"/>
    </source>
</evidence>
<dbReference type="NCBIfam" id="TIGR02937">
    <property type="entry name" value="sigma70-ECF"/>
    <property type="match status" value="1"/>
</dbReference>
<dbReference type="SUPFAM" id="SSF88659">
    <property type="entry name" value="Sigma3 and sigma4 domains of RNA polymerase sigma factors"/>
    <property type="match status" value="1"/>
</dbReference>
<dbReference type="EMBL" id="CP159218">
    <property type="protein sequence ID" value="XCG64354.1"/>
    <property type="molecule type" value="Genomic_DNA"/>
</dbReference>
<keyword evidence="5 6" id="KW-0804">Transcription</keyword>
<dbReference type="Pfam" id="PF08281">
    <property type="entry name" value="Sigma70_r4_2"/>
    <property type="match status" value="1"/>
</dbReference>
<dbReference type="PROSITE" id="PS01063">
    <property type="entry name" value="SIGMA70_ECF"/>
    <property type="match status" value="1"/>
</dbReference>
<comment type="similarity">
    <text evidence="1 6">Belongs to the sigma-70 factor family. ECF subfamily.</text>
</comment>
<feature type="domain" description="RNA polymerase sigma factor 70 region 4 type 2" evidence="8">
    <location>
        <begin position="118"/>
        <end position="168"/>
    </location>
</feature>
<gene>
    <name evidence="9" type="ORF">ABLG96_03110</name>
</gene>
<dbReference type="InterPro" id="IPR036388">
    <property type="entry name" value="WH-like_DNA-bd_sf"/>
</dbReference>
<dbReference type="InterPro" id="IPR007627">
    <property type="entry name" value="RNA_pol_sigma70_r2"/>
</dbReference>
<organism evidence="9">
    <name type="scientific">Nakamurella sp. A5-74</name>
    <dbReference type="NCBI Taxonomy" id="3158264"/>
    <lineage>
        <taxon>Bacteria</taxon>
        <taxon>Bacillati</taxon>
        <taxon>Actinomycetota</taxon>
        <taxon>Actinomycetes</taxon>
        <taxon>Nakamurellales</taxon>
        <taxon>Nakamurellaceae</taxon>
        <taxon>Nakamurella</taxon>
    </lineage>
</organism>
<reference evidence="9" key="1">
    <citation type="submission" date="2024-05" db="EMBL/GenBank/DDBJ databases">
        <authorList>
            <person name="Cai S.Y."/>
            <person name="Jin L.M."/>
            <person name="Li H.R."/>
        </authorList>
    </citation>
    <scope>NUCLEOTIDE SEQUENCE</scope>
    <source>
        <strain evidence="9">A5-74</strain>
    </source>
</reference>
<dbReference type="Gene3D" id="1.10.1740.10">
    <property type="match status" value="1"/>
</dbReference>
<evidence type="ECO:0000256" key="6">
    <source>
        <dbReference type="RuleBase" id="RU000716"/>
    </source>
</evidence>
<evidence type="ECO:0000259" key="7">
    <source>
        <dbReference type="Pfam" id="PF04542"/>
    </source>
</evidence>
<evidence type="ECO:0000256" key="1">
    <source>
        <dbReference type="ARBA" id="ARBA00010641"/>
    </source>
</evidence>
<name>A0AAU8DPX3_9ACTN</name>
<dbReference type="InterPro" id="IPR039425">
    <property type="entry name" value="RNA_pol_sigma-70-like"/>
</dbReference>
<dbReference type="GO" id="GO:0006352">
    <property type="term" value="P:DNA-templated transcription initiation"/>
    <property type="evidence" value="ECO:0007669"/>
    <property type="project" value="InterPro"/>
</dbReference>
<evidence type="ECO:0000256" key="5">
    <source>
        <dbReference type="ARBA" id="ARBA00023163"/>
    </source>
</evidence>
<dbReference type="GO" id="GO:0006950">
    <property type="term" value="P:response to stress"/>
    <property type="evidence" value="ECO:0007669"/>
    <property type="project" value="UniProtKB-ARBA"/>
</dbReference>
<evidence type="ECO:0000256" key="3">
    <source>
        <dbReference type="ARBA" id="ARBA00023082"/>
    </source>
</evidence>
<dbReference type="InterPro" id="IPR013324">
    <property type="entry name" value="RNA_pol_sigma_r3/r4-like"/>
</dbReference>
<proteinExistence type="inferred from homology"/>
<feature type="domain" description="RNA polymerase sigma-70 region 2" evidence="7">
    <location>
        <begin position="23"/>
        <end position="81"/>
    </location>
</feature>
<dbReference type="Gene3D" id="1.10.10.10">
    <property type="entry name" value="Winged helix-like DNA-binding domain superfamily/Winged helix DNA-binding domain"/>
    <property type="match status" value="1"/>
</dbReference>
<keyword evidence="3 6" id="KW-0731">Sigma factor</keyword>
<evidence type="ECO:0000256" key="4">
    <source>
        <dbReference type="ARBA" id="ARBA00023125"/>
    </source>
</evidence>
<dbReference type="SUPFAM" id="SSF88946">
    <property type="entry name" value="Sigma2 domain of RNA polymerase sigma factors"/>
    <property type="match status" value="1"/>
</dbReference>
<evidence type="ECO:0000259" key="8">
    <source>
        <dbReference type="Pfam" id="PF08281"/>
    </source>
</evidence>
<dbReference type="PANTHER" id="PTHR43133">
    <property type="entry name" value="RNA POLYMERASE ECF-TYPE SIGMA FACTO"/>
    <property type="match status" value="1"/>
</dbReference>
<dbReference type="PANTHER" id="PTHR43133:SF25">
    <property type="entry name" value="RNA POLYMERASE SIGMA FACTOR RFAY-RELATED"/>
    <property type="match status" value="1"/>
</dbReference>
<dbReference type="AlphaFoldDB" id="A0AAU8DPX3"/>
<dbReference type="GO" id="GO:0003677">
    <property type="term" value="F:DNA binding"/>
    <property type="evidence" value="ECO:0007669"/>
    <property type="project" value="UniProtKB-KW"/>
</dbReference>
<protein>
    <recommendedName>
        <fullName evidence="6">RNA polymerase sigma factor</fullName>
    </recommendedName>
</protein>
<dbReference type="RefSeq" id="WP_353649967.1">
    <property type="nucleotide sequence ID" value="NZ_CP159218.1"/>
</dbReference>
<dbReference type="InterPro" id="IPR013325">
    <property type="entry name" value="RNA_pol_sigma_r2"/>
</dbReference>
<keyword evidence="4 6" id="KW-0238">DNA-binding</keyword>
<sequence length="184" mass="19766">MSGAPSGQQHSAFHEHVVPQIDVLYRVALAMTGQPADAEDLVQDTLVRAFRAIARFDGAHPRAWLLTILRNTHINRGRRQRPVLFADSEHAARALDLAAPPAPAAEEVVVGELFEAVVADALAGLPDKHRAVVTLVDIQGLSYQQAADALGIPRGTVMSRLHRARARIRGQLVSAGSLPAGRSM</sequence>
<dbReference type="CDD" id="cd06171">
    <property type="entry name" value="Sigma70_r4"/>
    <property type="match status" value="1"/>
</dbReference>
<dbReference type="InterPro" id="IPR000838">
    <property type="entry name" value="RNA_pol_sigma70_ECF_CS"/>
</dbReference>